<dbReference type="Pfam" id="PF13430">
    <property type="entry name" value="DUF4112"/>
    <property type="match status" value="1"/>
</dbReference>
<dbReference type="PANTHER" id="PTHR35519">
    <property type="entry name" value="MEMBRANE PROTEINS"/>
    <property type="match status" value="1"/>
</dbReference>
<dbReference type="VEuPathDB" id="FungiDB:GVI51_A00825"/>
<dbReference type="VEuPathDB" id="FungiDB:B1J91_A01001g"/>
<dbReference type="InterPro" id="IPR025187">
    <property type="entry name" value="DUF4112"/>
</dbReference>
<protein>
    <submittedName>
        <fullName evidence="1">Putative membrane protein</fullName>
    </submittedName>
</protein>
<comment type="caution">
    <text evidence="1">The sequence shown here is derived from an EMBL/GenBank/DDBJ whole genome shotgun (WGS) entry which is preliminary data.</text>
</comment>
<proteinExistence type="predicted"/>
<evidence type="ECO:0000313" key="1">
    <source>
        <dbReference type="EMBL" id="KTA96977.1"/>
    </source>
</evidence>
<organism evidence="1 2">
    <name type="scientific">Candida glabrata</name>
    <name type="common">Yeast</name>
    <name type="synonym">Torulopsis glabrata</name>
    <dbReference type="NCBI Taxonomy" id="5478"/>
    <lineage>
        <taxon>Eukaryota</taxon>
        <taxon>Fungi</taxon>
        <taxon>Dikarya</taxon>
        <taxon>Ascomycota</taxon>
        <taxon>Saccharomycotina</taxon>
        <taxon>Saccharomycetes</taxon>
        <taxon>Saccharomycetales</taxon>
        <taxon>Saccharomycetaceae</taxon>
        <taxon>Nakaseomyces</taxon>
    </lineage>
</organism>
<dbReference type="PhylomeDB" id="A0A0W0DY00"/>
<dbReference type="VEuPathDB" id="FungiDB:GWK60_A00891"/>
<dbReference type="Proteomes" id="UP000054886">
    <property type="component" value="Unassembled WGS sequence"/>
</dbReference>
<dbReference type="EMBL" id="LLZZ01000164">
    <property type="protein sequence ID" value="KTA96977.1"/>
    <property type="molecule type" value="Genomic_DNA"/>
</dbReference>
<dbReference type="VEuPathDB" id="FungiDB:CAGL0A01001g"/>
<dbReference type="AlphaFoldDB" id="A0A0W0DY00"/>
<name>A0A0W0DY00_CANGB</name>
<dbReference type="PANTHER" id="PTHR35519:SF1">
    <property type="entry name" value="YALI0C06193P"/>
    <property type="match status" value="1"/>
</dbReference>
<dbReference type="OMA" id="TIGWAPL"/>
<reference evidence="1 2" key="1">
    <citation type="submission" date="2015-10" db="EMBL/GenBank/DDBJ databases">
        <title>Draft genomes sequences of Candida glabrata isolates 1A, 1B, 2A, 2B, 3A and 3B.</title>
        <authorList>
            <person name="Haavelsrud O.E."/>
            <person name="Gaustad P."/>
        </authorList>
    </citation>
    <scope>NUCLEOTIDE SEQUENCE [LARGE SCALE GENOMIC DNA]</scope>
    <source>
        <strain evidence="1">910700640</strain>
    </source>
</reference>
<evidence type="ECO:0000313" key="2">
    <source>
        <dbReference type="Proteomes" id="UP000054886"/>
    </source>
</evidence>
<accession>A0A0W0DY00</accession>
<sequence length="219" mass="25338">MSGLVRDFIVGYAEDFANEYAQENFQPVIDPYYARVGPQKKKVRRELPAELFSKQERKRFKTLQSKSWTHDRSMCGCCCWTECIGWAPVFSIIPVVGPIIMYMIHNSLVTYAERNLYNNRLPTGLKTKLLANITFDLCITLVPVLGALFSWLNGCSTRNTALIYNDLVEKRMKQVPQYQQAQAQQAQTQQAQAQQVPQYRTQQQAPAQQVPQYRTQQYR</sequence>
<gene>
    <name evidence="1" type="ORF">AO440_000038</name>
</gene>